<accession>A0A1G9AWL7</accession>
<dbReference type="STRING" id="571298.SAMN04488026_103726"/>
<protein>
    <recommendedName>
        <fullName evidence="4">TadE-like protein</fullName>
    </recommendedName>
</protein>
<sequence length="202" mass="22922">MSDRIFRPTLHALRQLRDRTDGSLSVEAAIIMPLLCAVYVGSFVWFDAFRMQNVNLKATYTIADMISREADGIDEAYFKGMDDIYDYLTYGDYETHLRLTIIECTDKCEDDSERVLEVCWSKASEGRAILTTADLQARASQVPIFPLGDELIVAETFMAYSPAFDVGLDPQVFENIVFTAPRMSGQMKYTKSNDSVEHCYNN</sequence>
<keyword evidence="3" id="KW-1185">Reference proteome</keyword>
<organism evidence="2 3">
    <name type="scientific">Aliiruegeria lutimaris</name>
    <dbReference type="NCBI Taxonomy" id="571298"/>
    <lineage>
        <taxon>Bacteria</taxon>
        <taxon>Pseudomonadati</taxon>
        <taxon>Pseudomonadota</taxon>
        <taxon>Alphaproteobacteria</taxon>
        <taxon>Rhodobacterales</taxon>
        <taxon>Roseobacteraceae</taxon>
        <taxon>Aliiruegeria</taxon>
    </lineage>
</organism>
<dbReference type="Proteomes" id="UP000199382">
    <property type="component" value="Unassembled WGS sequence"/>
</dbReference>
<evidence type="ECO:0000313" key="3">
    <source>
        <dbReference type="Proteomes" id="UP000199382"/>
    </source>
</evidence>
<evidence type="ECO:0000313" key="2">
    <source>
        <dbReference type="EMBL" id="SDK31617.1"/>
    </source>
</evidence>
<evidence type="ECO:0000256" key="1">
    <source>
        <dbReference type="SAM" id="Phobius"/>
    </source>
</evidence>
<dbReference type="EMBL" id="FNEK01000037">
    <property type="protein sequence ID" value="SDK31617.1"/>
    <property type="molecule type" value="Genomic_DNA"/>
</dbReference>
<name>A0A1G9AWL7_9RHOB</name>
<dbReference type="RefSeq" id="WP_093158764.1">
    <property type="nucleotide sequence ID" value="NZ_FNEK01000037.1"/>
</dbReference>
<evidence type="ECO:0008006" key="4">
    <source>
        <dbReference type="Google" id="ProtNLM"/>
    </source>
</evidence>
<feature type="transmembrane region" description="Helical" evidence="1">
    <location>
        <begin position="24"/>
        <end position="46"/>
    </location>
</feature>
<keyword evidence="1" id="KW-1133">Transmembrane helix</keyword>
<dbReference type="AlphaFoldDB" id="A0A1G9AWL7"/>
<proteinExistence type="predicted"/>
<keyword evidence="1" id="KW-0472">Membrane</keyword>
<dbReference type="OrthoDB" id="7876207at2"/>
<reference evidence="2 3" key="1">
    <citation type="submission" date="2016-10" db="EMBL/GenBank/DDBJ databases">
        <authorList>
            <person name="de Groot N.N."/>
        </authorList>
    </citation>
    <scope>NUCLEOTIDE SEQUENCE [LARGE SCALE GENOMIC DNA]</scope>
    <source>
        <strain evidence="2 3">DSM 25294</strain>
    </source>
</reference>
<gene>
    <name evidence="2" type="ORF">SAMN04488026_103726</name>
</gene>
<keyword evidence="1" id="KW-0812">Transmembrane</keyword>